<organism evidence="1 2">
    <name type="scientific">Sediminicola luteus</name>
    <dbReference type="NCBI Taxonomy" id="319238"/>
    <lineage>
        <taxon>Bacteria</taxon>
        <taxon>Pseudomonadati</taxon>
        <taxon>Bacteroidota</taxon>
        <taxon>Flavobacteriia</taxon>
        <taxon>Flavobacteriales</taxon>
        <taxon>Flavobacteriaceae</taxon>
        <taxon>Sediminicola</taxon>
    </lineage>
</organism>
<comment type="caution">
    <text evidence="1">The sequence shown here is derived from an EMBL/GenBank/DDBJ whole genome shotgun (WGS) entry which is preliminary data.</text>
</comment>
<accession>A0ABV2TTB6</accession>
<keyword evidence="2" id="KW-1185">Reference proteome</keyword>
<dbReference type="RefSeq" id="WP_354617345.1">
    <property type="nucleotide sequence ID" value="NZ_JBEWYP010000002.1"/>
</dbReference>
<dbReference type="EMBL" id="JBEWYP010000002">
    <property type="protein sequence ID" value="MET7028506.1"/>
    <property type="molecule type" value="Genomic_DNA"/>
</dbReference>
<evidence type="ECO:0008006" key="3">
    <source>
        <dbReference type="Google" id="ProtNLM"/>
    </source>
</evidence>
<reference evidence="1 2" key="1">
    <citation type="submission" date="2024-07" db="EMBL/GenBank/DDBJ databases">
        <title>The genome sequence of type strain Sediminicola luteus GDMCC 1.2596T.</title>
        <authorList>
            <person name="Liu Y."/>
        </authorList>
    </citation>
    <scope>NUCLEOTIDE SEQUENCE [LARGE SCALE GENOMIC DNA]</scope>
    <source>
        <strain evidence="1 2">GDMCC 1.2596</strain>
    </source>
</reference>
<proteinExistence type="predicted"/>
<protein>
    <recommendedName>
        <fullName evidence="3">Lipoprotein</fullName>
    </recommendedName>
</protein>
<gene>
    <name evidence="1" type="ORF">ABXZ32_03825</name>
</gene>
<dbReference type="Proteomes" id="UP001549773">
    <property type="component" value="Unassembled WGS sequence"/>
</dbReference>
<evidence type="ECO:0000313" key="1">
    <source>
        <dbReference type="EMBL" id="MET7028506.1"/>
    </source>
</evidence>
<name>A0ABV2TTB6_9FLAO</name>
<dbReference type="PROSITE" id="PS51257">
    <property type="entry name" value="PROKAR_LIPOPROTEIN"/>
    <property type="match status" value="1"/>
</dbReference>
<sequence>MKKILFFALISFGLFSCNNDDLGDDNSISQAKELKDFSLLKGNSNSSSAYSDYNIDVAVGPDGSEWTYTITKSKTTSKNLSHYIVDLGNCGEQSATFANIISATVNGETADLKPTEGSGTQCNPQASTTNFVKVNFAAATTLVLVIKFDRGYEITDADSWLKAGTSCNSGKTKAPGCPKEDYCSYSQGYFFANGAMTNGSSVLWEGGLNIGGKSYSQTEGMVAWNIDQGRGGNQTLNAFFQLGAIRLSLAEAAVQENANIINSYFAAIENIFNYKTTITPTRGNSPPYDTFIFPTSGGGYSEGEVTAAGSAIGHYIDEHHCQ</sequence>
<evidence type="ECO:0000313" key="2">
    <source>
        <dbReference type="Proteomes" id="UP001549773"/>
    </source>
</evidence>